<dbReference type="InterPro" id="IPR013655">
    <property type="entry name" value="PAS_fold_3"/>
</dbReference>
<dbReference type="InterPro" id="IPR035965">
    <property type="entry name" value="PAS-like_dom_sf"/>
</dbReference>
<gene>
    <name evidence="2" type="ORF">MNB_SV-4-439</name>
</gene>
<sequence>MAEGRFIYTNVLTRETFKKPKPTSILKHYDGKPMITETDLEGGITYASRRFQDFTGYSKQELVGLPHSIVRHPDMPEGLFYAMWKIIQEKKVWRGYIKSLCRDGSYFWALVYIQPKLDSEGKHIGYVANRKDAYPKSIEQAEKKYAELFGLDHKYDSYFMGMELYHGDDLASFANRVSE</sequence>
<dbReference type="CDD" id="cd00130">
    <property type="entry name" value="PAS"/>
    <property type="match status" value="1"/>
</dbReference>
<dbReference type="Gene3D" id="3.30.450.20">
    <property type="entry name" value="PAS domain"/>
    <property type="match status" value="1"/>
</dbReference>
<evidence type="ECO:0000259" key="1">
    <source>
        <dbReference type="PROSITE" id="PS50112"/>
    </source>
</evidence>
<evidence type="ECO:0000313" key="2">
    <source>
        <dbReference type="EMBL" id="SFV90885.1"/>
    </source>
</evidence>
<proteinExistence type="predicted"/>
<dbReference type="Pfam" id="PF08447">
    <property type="entry name" value="PAS_3"/>
    <property type="match status" value="1"/>
</dbReference>
<dbReference type="EMBL" id="FPIB01000026">
    <property type="protein sequence ID" value="SFV90885.1"/>
    <property type="molecule type" value="Genomic_DNA"/>
</dbReference>
<accession>A0A1W1EA90</accession>
<organism evidence="2">
    <name type="scientific">hydrothermal vent metagenome</name>
    <dbReference type="NCBI Taxonomy" id="652676"/>
    <lineage>
        <taxon>unclassified sequences</taxon>
        <taxon>metagenomes</taxon>
        <taxon>ecological metagenomes</taxon>
    </lineage>
</organism>
<dbReference type="InterPro" id="IPR000014">
    <property type="entry name" value="PAS"/>
</dbReference>
<name>A0A1W1EA90_9ZZZZ</name>
<protein>
    <submittedName>
        <fullName evidence="2">SIGNAL-TRANSDUCTION SENSOR PROTEIN-PAS/PAC domain</fullName>
    </submittedName>
</protein>
<dbReference type="PROSITE" id="PS50112">
    <property type="entry name" value="PAS"/>
    <property type="match status" value="1"/>
</dbReference>
<dbReference type="NCBIfam" id="TIGR00229">
    <property type="entry name" value="sensory_box"/>
    <property type="match status" value="1"/>
</dbReference>
<feature type="domain" description="PAS" evidence="1">
    <location>
        <begin position="39"/>
        <end position="64"/>
    </location>
</feature>
<dbReference type="AlphaFoldDB" id="A0A1W1EA90"/>
<reference evidence="2" key="1">
    <citation type="submission" date="2016-10" db="EMBL/GenBank/DDBJ databases">
        <authorList>
            <person name="de Groot N.N."/>
        </authorList>
    </citation>
    <scope>NUCLEOTIDE SEQUENCE</scope>
</reference>
<dbReference type="SUPFAM" id="SSF55785">
    <property type="entry name" value="PYP-like sensor domain (PAS domain)"/>
    <property type="match status" value="1"/>
</dbReference>